<evidence type="ECO:0000313" key="2">
    <source>
        <dbReference type="Proteomes" id="UP000007832"/>
    </source>
</evidence>
<dbReference type="AlphaFoldDB" id="F9NWZ7"/>
<comment type="caution">
    <text evidence="1">The sequence shown here is derived from an EMBL/GenBank/DDBJ whole genome shotgun (WGS) entry which is preliminary data.</text>
</comment>
<proteinExistence type="predicted"/>
<organism evidence="1 2">
    <name type="scientific">[Propionibacterium] namnetense SK182B-JCVI</name>
    <dbReference type="NCBI Taxonomy" id="1051006"/>
    <lineage>
        <taxon>Bacteria</taxon>
        <taxon>Bacillati</taxon>
        <taxon>Actinomycetota</taxon>
        <taxon>Actinomycetes</taxon>
        <taxon>Propionibacteriales</taxon>
        <taxon>Propionibacteriaceae</taxon>
        <taxon>Cutibacterium</taxon>
    </lineage>
</organism>
<dbReference type="PATRIC" id="fig|1051006.4.peg.1707"/>
<sequence>MFAVGPMRGVMPYAGGRRATKPAHQEASFDTSDLITTAIDSETVLNDLRGKR</sequence>
<gene>
    <name evidence="1" type="ORF">HMPREF1162_1970</name>
</gene>
<evidence type="ECO:0000313" key="1">
    <source>
        <dbReference type="EMBL" id="EGR95385.1"/>
    </source>
</evidence>
<dbReference type="EMBL" id="AFUN01000038">
    <property type="protein sequence ID" value="EGR95385.1"/>
    <property type="molecule type" value="Genomic_DNA"/>
</dbReference>
<dbReference type="Proteomes" id="UP000007832">
    <property type="component" value="Unassembled WGS sequence"/>
</dbReference>
<accession>F9NWZ7</accession>
<protein>
    <submittedName>
        <fullName evidence="1">Uncharacterized protein</fullName>
    </submittedName>
</protein>
<reference evidence="1 2" key="1">
    <citation type="submission" date="2011-07" db="EMBL/GenBank/DDBJ databases">
        <title>Genome Sequence of Propionibacterium acnes SK182B-JCVI.</title>
        <authorList>
            <person name="Durkin A.S."/>
            <person name="Madupu R."/>
            <person name="Hostetler J."/>
            <person name="Radune D."/>
            <person name="Torralba M."/>
            <person name="Methe B."/>
            <person name="Sutton G."/>
            <person name="Strausberg R.L."/>
            <person name="Nelson K.E."/>
        </authorList>
    </citation>
    <scope>NUCLEOTIDE SEQUENCE [LARGE SCALE GENOMIC DNA]</scope>
    <source>
        <strain evidence="1 2">SK182B-JCVI</strain>
    </source>
</reference>
<name>F9NWZ7_9ACTN</name>